<dbReference type="PANTHER" id="PTHR43289:SF34">
    <property type="entry name" value="SERINE_THREONINE-PROTEIN KINASE YBDM-RELATED"/>
    <property type="match status" value="1"/>
</dbReference>
<evidence type="ECO:0000256" key="7">
    <source>
        <dbReference type="ARBA" id="ARBA00047899"/>
    </source>
</evidence>
<evidence type="ECO:0000256" key="1">
    <source>
        <dbReference type="ARBA" id="ARBA00012513"/>
    </source>
</evidence>
<gene>
    <name evidence="14" type="primary">pknB</name>
    <name evidence="14" type="ORF">K5V21_08655</name>
</gene>
<keyword evidence="11" id="KW-0472">Membrane</keyword>
<dbReference type="SMART" id="SM00220">
    <property type="entry name" value="S_TKc"/>
    <property type="match status" value="1"/>
</dbReference>
<dbReference type="InterPro" id="IPR005543">
    <property type="entry name" value="PASTA_dom"/>
</dbReference>
<dbReference type="CDD" id="cd06577">
    <property type="entry name" value="PASTA_pknB"/>
    <property type="match status" value="3"/>
</dbReference>
<dbReference type="Pfam" id="PF00069">
    <property type="entry name" value="Pkinase"/>
    <property type="match status" value="1"/>
</dbReference>
<feature type="domain" description="Protein kinase" evidence="12">
    <location>
        <begin position="10"/>
        <end position="269"/>
    </location>
</feature>
<evidence type="ECO:0000256" key="6">
    <source>
        <dbReference type="ARBA" id="ARBA00022840"/>
    </source>
</evidence>
<dbReference type="RefSeq" id="WP_221860895.1">
    <property type="nucleotide sequence ID" value="NZ_JAIKTU010000006.1"/>
</dbReference>
<dbReference type="Gene3D" id="3.30.200.20">
    <property type="entry name" value="Phosphorylase Kinase, domain 1"/>
    <property type="match status" value="1"/>
</dbReference>
<dbReference type="SMART" id="SM00740">
    <property type="entry name" value="PASTA"/>
    <property type="match status" value="5"/>
</dbReference>
<keyword evidence="2" id="KW-0723">Serine/threonine-protein kinase</keyword>
<dbReference type="PROSITE" id="PS50011">
    <property type="entry name" value="PROTEIN_KINASE_DOM"/>
    <property type="match status" value="1"/>
</dbReference>
<keyword evidence="11" id="KW-1133">Transmembrane helix</keyword>
<feature type="domain" description="PASTA" evidence="13">
    <location>
        <begin position="522"/>
        <end position="589"/>
    </location>
</feature>
<dbReference type="InterPro" id="IPR011009">
    <property type="entry name" value="Kinase-like_dom_sf"/>
</dbReference>
<dbReference type="Gene3D" id="3.30.10.20">
    <property type="match status" value="3"/>
</dbReference>
<dbReference type="SUPFAM" id="SSF56112">
    <property type="entry name" value="Protein kinase-like (PK-like)"/>
    <property type="match status" value="1"/>
</dbReference>
<feature type="transmembrane region" description="Helical" evidence="11">
    <location>
        <begin position="359"/>
        <end position="381"/>
    </location>
</feature>
<name>A0ABS7KY81_CLOSR</name>
<protein>
    <recommendedName>
        <fullName evidence="1">non-specific serine/threonine protein kinase</fullName>
        <ecNumber evidence="1">2.7.11.1</ecNumber>
    </recommendedName>
</protein>
<evidence type="ECO:0000256" key="11">
    <source>
        <dbReference type="SAM" id="Phobius"/>
    </source>
</evidence>
<evidence type="ECO:0000256" key="3">
    <source>
        <dbReference type="ARBA" id="ARBA00022679"/>
    </source>
</evidence>
<evidence type="ECO:0000256" key="4">
    <source>
        <dbReference type="ARBA" id="ARBA00022741"/>
    </source>
</evidence>
<feature type="domain" description="PASTA" evidence="13">
    <location>
        <begin position="452"/>
        <end position="519"/>
    </location>
</feature>
<dbReference type="EMBL" id="JAIKTU010000006">
    <property type="protein sequence ID" value="MBY0755527.1"/>
    <property type="molecule type" value="Genomic_DNA"/>
</dbReference>
<proteinExistence type="predicted"/>
<sequence>MNGEILGDRYELLEQVGEGGMAIVYKARCNKLNRYVAVKILKAEYSDNEEIVSKFKKEATAIAKLSDNNIVNVLDVGTQGDTNYIVMELVNGKTLKEVIEQFGKVSYETAITIAIQVAKALDCAHKNNIIHRDIKPQNILVTEDGLVKVTDFGIAKSSDSATLTNTSTILGSAHYFSPEQAKGSFIDDRTDIYSLGVVMYEMLTGKVPFEADSPVTIALKHLQEQVIPPKELNSKIPESLNKVVLKCMEKDANKRYQDVKELISDLEKIKENPDAEIGAASKIGNDTQATTQHTIVMDAIKEPIITKDDHNDLEDEYYDDEDDEYYDEDDGYYDESEDDNYEEEKKPKKKDQHKKSSKGIIIGIAAVVIIALLGVGGYFMLGGGGSPKKVNVPNLVGMAFEDAQKEASGLGLKVVKIKEVKSDKKAGTVLETDPKAGEAVNEGTTINVTVSGEEKTYMPNVVEDTLDDAKTKLNSIGITNINVTEEYSDSISSGKVISQDPSKDSEVTKDTTVNLVVSKGKKTTNVTIPSLKGLTEREARDKLSSLGLNVNVQTSKTTDPSLKDKVIDSSPKSGTTVEKGSDVILTIGTYTEENIDIMSKISGMSFKNAVKELAKYNITATIQDGYDKDGNIVSSSPSSVKPGGSVTLTTDKEKTQQIDSSKVIGKSFSDASSYLEGLGYKVHSNPGNAGPNDIVTGMDVNGKSVALTIKKDDSTETGTEAGHKENKNKKN</sequence>
<feature type="domain" description="PASTA" evidence="13">
    <location>
        <begin position="386"/>
        <end position="451"/>
    </location>
</feature>
<evidence type="ECO:0000256" key="10">
    <source>
        <dbReference type="SAM" id="MobiDB-lite"/>
    </source>
</evidence>
<feature type="region of interest" description="Disordered" evidence="10">
    <location>
        <begin position="707"/>
        <end position="731"/>
    </location>
</feature>
<dbReference type="PANTHER" id="PTHR43289">
    <property type="entry name" value="MITOGEN-ACTIVATED PROTEIN KINASE KINASE KINASE 20-RELATED"/>
    <property type="match status" value="1"/>
</dbReference>
<keyword evidence="3" id="KW-0808">Transferase</keyword>
<feature type="binding site" evidence="9">
    <location>
        <position position="39"/>
    </location>
    <ligand>
        <name>ATP</name>
        <dbReference type="ChEBI" id="CHEBI:30616"/>
    </ligand>
</feature>
<feature type="compositionally biased region" description="Acidic residues" evidence="10">
    <location>
        <begin position="311"/>
        <end position="342"/>
    </location>
</feature>
<organism evidence="14 15">
    <name type="scientific">Clostridium sardiniense</name>
    <name type="common">Clostridium absonum</name>
    <dbReference type="NCBI Taxonomy" id="29369"/>
    <lineage>
        <taxon>Bacteria</taxon>
        <taxon>Bacillati</taxon>
        <taxon>Bacillota</taxon>
        <taxon>Clostridia</taxon>
        <taxon>Eubacteriales</taxon>
        <taxon>Clostridiaceae</taxon>
        <taxon>Clostridium</taxon>
    </lineage>
</organism>
<evidence type="ECO:0000256" key="8">
    <source>
        <dbReference type="ARBA" id="ARBA00048679"/>
    </source>
</evidence>
<evidence type="ECO:0000256" key="2">
    <source>
        <dbReference type="ARBA" id="ARBA00022527"/>
    </source>
</evidence>
<dbReference type="NCBIfam" id="NF033483">
    <property type="entry name" value="PknB_PASTA_kin"/>
    <property type="match status" value="1"/>
</dbReference>
<keyword evidence="15" id="KW-1185">Reference proteome</keyword>
<dbReference type="Gene3D" id="1.10.510.10">
    <property type="entry name" value="Transferase(Phosphotransferase) domain 1"/>
    <property type="match status" value="1"/>
</dbReference>
<evidence type="ECO:0000256" key="5">
    <source>
        <dbReference type="ARBA" id="ARBA00022777"/>
    </source>
</evidence>
<dbReference type="Proteomes" id="UP001299068">
    <property type="component" value="Unassembled WGS sequence"/>
</dbReference>
<keyword evidence="11" id="KW-0812">Transmembrane</keyword>
<dbReference type="CDD" id="cd14014">
    <property type="entry name" value="STKc_PknB_like"/>
    <property type="match status" value="1"/>
</dbReference>
<reference evidence="14 15" key="1">
    <citation type="journal article" date="2021" name="Cell Host Microbe">
        <title>in vivo commensal control of Clostridioides difficile virulence.</title>
        <authorList>
            <person name="Girinathan B.P."/>
            <person name="Dibenedetto N."/>
            <person name="Worley J.N."/>
            <person name="Peltier J."/>
            <person name="Arrieta-Ortiz M.L."/>
            <person name="Rupa Christinal Immanuel S."/>
            <person name="Lavin R."/>
            <person name="Delaney M.L."/>
            <person name="Cummins C."/>
            <person name="Hoffmann M."/>
            <person name="Luo Y."/>
            <person name="Gonzalez-Escalona N."/>
            <person name="Allard M."/>
            <person name="Onderdonk A.B."/>
            <person name="Gerber G.K."/>
            <person name="Sonenshein A.L."/>
            <person name="Baliga N."/>
            <person name="Dupuy B."/>
            <person name="Bry L."/>
        </authorList>
    </citation>
    <scope>NUCLEOTIDE SEQUENCE [LARGE SCALE GENOMIC DNA]</scope>
    <source>
        <strain evidence="14 15">DSM 599</strain>
    </source>
</reference>
<keyword evidence="5 14" id="KW-0418">Kinase</keyword>
<dbReference type="EC" id="2.7.11.1" evidence="1"/>
<evidence type="ECO:0000313" key="14">
    <source>
        <dbReference type="EMBL" id="MBY0755527.1"/>
    </source>
</evidence>
<evidence type="ECO:0000259" key="12">
    <source>
        <dbReference type="PROSITE" id="PS50011"/>
    </source>
</evidence>
<feature type="region of interest" description="Disordered" evidence="10">
    <location>
        <begin position="308"/>
        <end position="353"/>
    </location>
</feature>
<comment type="catalytic activity">
    <reaction evidence="8">
        <text>L-seryl-[protein] + ATP = O-phospho-L-seryl-[protein] + ADP + H(+)</text>
        <dbReference type="Rhea" id="RHEA:17989"/>
        <dbReference type="Rhea" id="RHEA-COMP:9863"/>
        <dbReference type="Rhea" id="RHEA-COMP:11604"/>
        <dbReference type="ChEBI" id="CHEBI:15378"/>
        <dbReference type="ChEBI" id="CHEBI:29999"/>
        <dbReference type="ChEBI" id="CHEBI:30616"/>
        <dbReference type="ChEBI" id="CHEBI:83421"/>
        <dbReference type="ChEBI" id="CHEBI:456216"/>
        <dbReference type="EC" id="2.7.11.1"/>
    </reaction>
</comment>
<dbReference type="GO" id="GO:0016301">
    <property type="term" value="F:kinase activity"/>
    <property type="evidence" value="ECO:0007669"/>
    <property type="project" value="UniProtKB-KW"/>
</dbReference>
<dbReference type="InterPro" id="IPR000719">
    <property type="entry name" value="Prot_kinase_dom"/>
</dbReference>
<dbReference type="PROSITE" id="PS00108">
    <property type="entry name" value="PROTEIN_KINASE_ST"/>
    <property type="match status" value="1"/>
</dbReference>
<keyword evidence="6 9" id="KW-0067">ATP-binding</keyword>
<keyword evidence="4 9" id="KW-0547">Nucleotide-binding</keyword>
<evidence type="ECO:0000259" key="13">
    <source>
        <dbReference type="PROSITE" id="PS51178"/>
    </source>
</evidence>
<comment type="catalytic activity">
    <reaction evidence="7">
        <text>L-threonyl-[protein] + ATP = O-phospho-L-threonyl-[protein] + ADP + H(+)</text>
        <dbReference type="Rhea" id="RHEA:46608"/>
        <dbReference type="Rhea" id="RHEA-COMP:11060"/>
        <dbReference type="Rhea" id="RHEA-COMP:11605"/>
        <dbReference type="ChEBI" id="CHEBI:15378"/>
        <dbReference type="ChEBI" id="CHEBI:30013"/>
        <dbReference type="ChEBI" id="CHEBI:30616"/>
        <dbReference type="ChEBI" id="CHEBI:61977"/>
        <dbReference type="ChEBI" id="CHEBI:456216"/>
        <dbReference type="EC" id="2.7.11.1"/>
    </reaction>
</comment>
<dbReference type="PROSITE" id="PS00107">
    <property type="entry name" value="PROTEIN_KINASE_ATP"/>
    <property type="match status" value="1"/>
</dbReference>
<comment type="caution">
    <text evidence="14">The sequence shown here is derived from an EMBL/GenBank/DDBJ whole genome shotgun (WGS) entry which is preliminary data.</text>
</comment>
<dbReference type="SUPFAM" id="SSF54184">
    <property type="entry name" value="Penicillin-binding protein 2x (pbp-2x), c-terminal domain"/>
    <property type="match status" value="2"/>
</dbReference>
<evidence type="ECO:0000256" key="9">
    <source>
        <dbReference type="PROSITE-ProRule" id="PRU10141"/>
    </source>
</evidence>
<dbReference type="Pfam" id="PF03793">
    <property type="entry name" value="PASTA"/>
    <property type="match status" value="4"/>
</dbReference>
<accession>A0ABS7KY81</accession>
<dbReference type="InterPro" id="IPR017441">
    <property type="entry name" value="Protein_kinase_ATP_BS"/>
</dbReference>
<dbReference type="InterPro" id="IPR008271">
    <property type="entry name" value="Ser/Thr_kinase_AS"/>
</dbReference>
<evidence type="ECO:0000313" key="15">
    <source>
        <dbReference type="Proteomes" id="UP001299068"/>
    </source>
</evidence>
<dbReference type="PROSITE" id="PS51178">
    <property type="entry name" value="PASTA"/>
    <property type="match status" value="3"/>
</dbReference>